<dbReference type="Proteomes" id="UP000266673">
    <property type="component" value="Unassembled WGS sequence"/>
</dbReference>
<keyword evidence="2" id="KW-1185">Reference proteome</keyword>
<dbReference type="AlphaFoldDB" id="A0A397VYL9"/>
<evidence type="ECO:0008006" key="3">
    <source>
        <dbReference type="Google" id="ProtNLM"/>
    </source>
</evidence>
<sequence length="83" mass="10007">MMKCWNMVPEKRPTAKELCDIFTEWQNSENIFLELSESDKKLKNLNSDDMQVYMDSLYKSSFISFNYQDSKLCEWEMPDMIDE</sequence>
<reference evidence="1 2" key="1">
    <citation type="submission" date="2018-06" db="EMBL/GenBank/DDBJ databases">
        <title>Comparative genomics reveals the genomic features of Rhizophagus irregularis, R. cerebriforme, R. diaphanum and Gigaspora rosea, and their symbiotic lifestyle signature.</title>
        <authorList>
            <person name="Morin E."/>
            <person name="San Clemente H."/>
            <person name="Chen E.C.H."/>
            <person name="De La Providencia I."/>
            <person name="Hainaut M."/>
            <person name="Kuo A."/>
            <person name="Kohler A."/>
            <person name="Murat C."/>
            <person name="Tang N."/>
            <person name="Roy S."/>
            <person name="Loubradou J."/>
            <person name="Henrissat B."/>
            <person name="Grigoriev I.V."/>
            <person name="Corradi N."/>
            <person name="Roux C."/>
            <person name="Martin F.M."/>
        </authorList>
    </citation>
    <scope>NUCLEOTIDE SEQUENCE [LARGE SCALE GENOMIC DNA]</scope>
    <source>
        <strain evidence="1 2">DAOM 194757</strain>
    </source>
</reference>
<dbReference type="EMBL" id="QKWP01000117">
    <property type="protein sequence ID" value="RIB26931.1"/>
    <property type="molecule type" value="Genomic_DNA"/>
</dbReference>
<dbReference type="Gene3D" id="1.10.510.10">
    <property type="entry name" value="Transferase(Phosphotransferase) domain 1"/>
    <property type="match status" value="1"/>
</dbReference>
<proteinExistence type="predicted"/>
<comment type="caution">
    <text evidence="1">The sequence shown here is derived from an EMBL/GenBank/DDBJ whole genome shotgun (WGS) entry which is preliminary data.</text>
</comment>
<evidence type="ECO:0000313" key="2">
    <source>
        <dbReference type="Proteomes" id="UP000266673"/>
    </source>
</evidence>
<protein>
    <recommendedName>
        <fullName evidence="3">Serine-threonine/tyrosine-protein kinase catalytic domain-containing protein</fullName>
    </recommendedName>
</protein>
<name>A0A397VYL9_9GLOM</name>
<accession>A0A397VYL9</accession>
<evidence type="ECO:0000313" key="1">
    <source>
        <dbReference type="EMBL" id="RIB26931.1"/>
    </source>
</evidence>
<gene>
    <name evidence="1" type="ORF">C2G38_2063548</name>
</gene>
<organism evidence="1 2">
    <name type="scientific">Gigaspora rosea</name>
    <dbReference type="NCBI Taxonomy" id="44941"/>
    <lineage>
        <taxon>Eukaryota</taxon>
        <taxon>Fungi</taxon>
        <taxon>Fungi incertae sedis</taxon>
        <taxon>Mucoromycota</taxon>
        <taxon>Glomeromycotina</taxon>
        <taxon>Glomeromycetes</taxon>
        <taxon>Diversisporales</taxon>
        <taxon>Gigasporaceae</taxon>
        <taxon>Gigaspora</taxon>
    </lineage>
</organism>